<organism evidence="2 3">
    <name type="scientific">Sphenostylis stenocarpa</name>
    <dbReference type="NCBI Taxonomy" id="92480"/>
    <lineage>
        <taxon>Eukaryota</taxon>
        <taxon>Viridiplantae</taxon>
        <taxon>Streptophyta</taxon>
        <taxon>Embryophyta</taxon>
        <taxon>Tracheophyta</taxon>
        <taxon>Spermatophyta</taxon>
        <taxon>Magnoliopsida</taxon>
        <taxon>eudicotyledons</taxon>
        <taxon>Gunneridae</taxon>
        <taxon>Pentapetalae</taxon>
        <taxon>rosids</taxon>
        <taxon>fabids</taxon>
        <taxon>Fabales</taxon>
        <taxon>Fabaceae</taxon>
        <taxon>Papilionoideae</taxon>
        <taxon>50 kb inversion clade</taxon>
        <taxon>NPAAA clade</taxon>
        <taxon>indigoferoid/millettioid clade</taxon>
        <taxon>Phaseoleae</taxon>
        <taxon>Sphenostylis</taxon>
    </lineage>
</organism>
<gene>
    <name evidence="2" type="ORF">AYBTSS11_LOCUS5914</name>
</gene>
<evidence type="ECO:0000256" key="1">
    <source>
        <dbReference type="SAM" id="MobiDB-lite"/>
    </source>
</evidence>
<feature type="region of interest" description="Disordered" evidence="1">
    <location>
        <begin position="26"/>
        <end position="61"/>
    </location>
</feature>
<keyword evidence="3" id="KW-1185">Reference proteome</keyword>
<sequence length="106" mass="12609">QKIADSFQRLVEEMTRVGDALEIPRRNNIINDDMPGRDNHQNEPLERQNNDNQDMRRNNGNWQRDVRMVNRGQDADQILHVWDNIKRNQNNEGNYQQNAYNHVIGN</sequence>
<feature type="non-terminal residue" evidence="2">
    <location>
        <position position="1"/>
    </location>
</feature>
<evidence type="ECO:0000313" key="3">
    <source>
        <dbReference type="Proteomes" id="UP001189624"/>
    </source>
</evidence>
<dbReference type="Gramene" id="rna-AYBTSS11_LOCUS5914">
    <property type="protein sequence ID" value="CAJ1932630.1"/>
    <property type="gene ID" value="gene-AYBTSS11_LOCUS5914"/>
</dbReference>
<evidence type="ECO:0000313" key="2">
    <source>
        <dbReference type="EMBL" id="CAJ1932630.1"/>
    </source>
</evidence>
<accession>A0AA86RYW6</accession>
<name>A0AA86RYW6_9FABA</name>
<feature type="compositionally biased region" description="Basic and acidic residues" evidence="1">
    <location>
        <begin position="34"/>
        <end position="57"/>
    </location>
</feature>
<dbReference type="Proteomes" id="UP001189624">
    <property type="component" value="Chromosome 2"/>
</dbReference>
<proteinExistence type="predicted"/>
<dbReference type="EMBL" id="OY731399">
    <property type="protein sequence ID" value="CAJ1932630.1"/>
    <property type="molecule type" value="Genomic_DNA"/>
</dbReference>
<protein>
    <submittedName>
        <fullName evidence="2">Uncharacterized protein</fullName>
    </submittedName>
</protein>
<reference evidence="2" key="1">
    <citation type="submission" date="2023-10" db="EMBL/GenBank/DDBJ databases">
        <authorList>
            <person name="Domelevo Entfellner J.-B."/>
        </authorList>
    </citation>
    <scope>NUCLEOTIDE SEQUENCE</scope>
</reference>
<dbReference type="AlphaFoldDB" id="A0AA86RYW6"/>